<evidence type="ECO:0000313" key="4">
    <source>
        <dbReference type="Proteomes" id="UP000051461"/>
    </source>
</evidence>
<dbReference type="Pfam" id="PF00106">
    <property type="entry name" value="adh_short"/>
    <property type="match status" value="1"/>
</dbReference>
<accession>A0A0R1GSN3</accession>
<dbReference type="GO" id="GO:0016020">
    <property type="term" value="C:membrane"/>
    <property type="evidence" value="ECO:0007669"/>
    <property type="project" value="TreeGrafter"/>
</dbReference>
<dbReference type="PRINTS" id="PR00081">
    <property type="entry name" value="GDHRDH"/>
</dbReference>
<gene>
    <name evidence="3" type="ORF">FC07_GL000525</name>
</gene>
<organism evidence="3 4">
    <name type="scientific">Loigolactobacillus bifermentans DSM 20003</name>
    <dbReference type="NCBI Taxonomy" id="1423726"/>
    <lineage>
        <taxon>Bacteria</taxon>
        <taxon>Bacillati</taxon>
        <taxon>Bacillota</taxon>
        <taxon>Bacilli</taxon>
        <taxon>Lactobacillales</taxon>
        <taxon>Lactobacillaceae</taxon>
        <taxon>Loigolactobacillus</taxon>
    </lineage>
</organism>
<keyword evidence="4" id="KW-1185">Reference proteome</keyword>
<comment type="caution">
    <text evidence="3">The sequence shown here is derived from an EMBL/GenBank/DDBJ whole genome shotgun (WGS) entry which is preliminary data.</text>
</comment>
<evidence type="ECO:0000256" key="1">
    <source>
        <dbReference type="ARBA" id="ARBA00006484"/>
    </source>
</evidence>
<protein>
    <submittedName>
        <fullName evidence="3">Uncharacterized protein</fullName>
    </submittedName>
</protein>
<reference evidence="3 4" key="1">
    <citation type="journal article" date="2015" name="Genome Announc.">
        <title>Expanding the biotechnology potential of lactobacilli through comparative genomics of 213 strains and associated genera.</title>
        <authorList>
            <person name="Sun Z."/>
            <person name="Harris H.M."/>
            <person name="McCann A."/>
            <person name="Guo C."/>
            <person name="Argimon S."/>
            <person name="Zhang W."/>
            <person name="Yang X."/>
            <person name="Jeffery I.B."/>
            <person name="Cooney J.C."/>
            <person name="Kagawa T.F."/>
            <person name="Liu W."/>
            <person name="Song Y."/>
            <person name="Salvetti E."/>
            <person name="Wrobel A."/>
            <person name="Rasinkangas P."/>
            <person name="Parkhill J."/>
            <person name="Rea M.C."/>
            <person name="O'Sullivan O."/>
            <person name="Ritari J."/>
            <person name="Douillard F.P."/>
            <person name="Paul Ross R."/>
            <person name="Yang R."/>
            <person name="Briner A.E."/>
            <person name="Felis G.E."/>
            <person name="de Vos W.M."/>
            <person name="Barrangou R."/>
            <person name="Klaenhammer T.R."/>
            <person name="Caufield P.W."/>
            <person name="Cui Y."/>
            <person name="Zhang H."/>
            <person name="O'Toole P.W."/>
        </authorList>
    </citation>
    <scope>NUCLEOTIDE SEQUENCE [LARGE SCALE GENOMIC DNA]</scope>
    <source>
        <strain evidence="3 4">DSM 20003</strain>
    </source>
</reference>
<dbReference type="PATRIC" id="fig|1423726.3.peg.541"/>
<dbReference type="Proteomes" id="UP000051461">
    <property type="component" value="Unassembled WGS sequence"/>
</dbReference>
<evidence type="ECO:0000256" key="2">
    <source>
        <dbReference type="ARBA" id="ARBA00023002"/>
    </source>
</evidence>
<dbReference type="SUPFAM" id="SSF51735">
    <property type="entry name" value="NAD(P)-binding Rossmann-fold domains"/>
    <property type="match status" value="1"/>
</dbReference>
<comment type="similarity">
    <text evidence="1">Belongs to the short-chain dehydrogenases/reductases (SDR) family.</text>
</comment>
<proteinExistence type="inferred from homology"/>
<dbReference type="Gene3D" id="3.40.50.720">
    <property type="entry name" value="NAD(P)-binding Rossmann-like Domain"/>
    <property type="match status" value="1"/>
</dbReference>
<keyword evidence="2" id="KW-0560">Oxidoreductase</keyword>
<dbReference type="AlphaFoldDB" id="A0A0R1GSN3"/>
<name>A0A0R1GSN3_9LACO</name>
<sequence length="166" mass="17261">MKVGIDMTTKLTVLISGGTSGVGLAIAKSFAKLGADLTLIGRQPQKAQAAASRLAALPGHPTVSTLLGDLSDPTTNQQLAQAFLATHDHLDVLVNSAGTLPTSGDENISVNLQSHYWLTHHLTPALAQAAVPRVFVITGAPLAIKLAPINEGQRTTLARGAWLFDA</sequence>
<dbReference type="GO" id="GO:0016491">
    <property type="term" value="F:oxidoreductase activity"/>
    <property type="evidence" value="ECO:0007669"/>
    <property type="project" value="UniProtKB-KW"/>
</dbReference>
<dbReference type="STRING" id="1423726.FC07_GL000525"/>
<dbReference type="InterPro" id="IPR002347">
    <property type="entry name" value="SDR_fam"/>
</dbReference>
<dbReference type="EMBL" id="AZDA01000091">
    <property type="protein sequence ID" value="KRK34514.1"/>
    <property type="molecule type" value="Genomic_DNA"/>
</dbReference>
<dbReference type="PANTHER" id="PTHR44196">
    <property type="entry name" value="DEHYDROGENASE/REDUCTASE SDR FAMILY MEMBER 7B"/>
    <property type="match status" value="1"/>
</dbReference>
<dbReference type="PANTHER" id="PTHR44196:SF1">
    <property type="entry name" value="DEHYDROGENASE_REDUCTASE SDR FAMILY MEMBER 7B"/>
    <property type="match status" value="1"/>
</dbReference>
<dbReference type="InterPro" id="IPR036291">
    <property type="entry name" value="NAD(P)-bd_dom_sf"/>
</dbReference>
<evidence type="ECO:0000313" key="3">
    <source>
        <dbReference type="EMBL" id="KRK34514.1"/>
    </source>
</evidence>